<evidence type="ECO:0000259" key="7">
    <source>
        <dbReference type="PROSITE" id="PS51829"/>
    </source>
</evidence>
<dbReference type="SUPFAM" id="SSF52743">
    <property type="entry name" value="Subtilisin-like"/>
    <property type="match status" value="1"/>
</dbReference>
<reference evidence="8" key="2">
    <citation type="submission" date="2020-11" db="EMBL/GenBank/DDBJ databases">
        <authorList>
            <person name="McCartney M.A."/>
            <person name="Auch B."/>
            <person name="Kono T."/>
            <person name="Mallez S."/>
            <person name="Becker A."/>
            <person name="Gohl D.M."/>
            <person name="Silverstein K.A.T."/>
            <person name="Koren S."/>
            <person name="Bechman K.B."/>
            <person name="Herman A."/>
            <person name="Abrahante J.E."/>
            <person name="Garbe J."/>
        </authorList>
    </citation>
    <scope>NUCLEOTIDE SEQUENCE</scope>
    <source>
        <strain evidence="8">Duluth1</strain>
        <tissue evidence="8">Whole animal</tissue>
    </source>
</reference>
<comment type="caution">
    <text evidence="5">Lacks conserved residue(s) required for the propagation of feature annotation.</text>
</comment>
<gene>
    <name evidence="8" type="ORF">DPMN_042032</name>
</gene>
<sequence>MHALSYNFVGKNTNYGPENYPTRQDSTNLTTHGNACAGLAAGSRNTSIDCQPCGCGVAPDASIAVLKVGTVLEKTFSTTRPQSEMNTESLCTALAHRGDDIHIYSNSWNFEQQFHNDSCLHDVIKKRYYTGRNGKGSIYVFPADPPGNGLVNNIYTIAVGDMGVGGTLPDNPQVNSAVIVSMFASGRKINDTRLLTETHTGCIRNRFSPCQRNFRGQSAANAMVAGVIALLLQNNPNLTTREVKHVLVESASHIGIEQASAFKMNGAGKYYHKVLGFGYPNVKKMIMLSQNFTALRPLLSKQFKLDVAGNTATGVILSENINKVEQVEFILTFDFERNDNVSMEATSPDLTSSMLFENVIMPADKNTMKTKLITNHFWGEDPTGNWTLRVFSQHGTLYATIKVKEAHVLIYGTGNNTGSTTDAVHYIDGGNTSGTVDNVGSQHVNHILNATENKTDVNRNIIIGVVVSVIVIIIIIIIIVIVLKVRYIRYERLQKGNTAEKSEEELKTTQKMILSSSILVSKQLKDTESSL</sequence>
<protein>
    <recommendedName>
        <fullName evidence="7">P/Homo B domain-containing protein</fullName>
    </recommendedName>
</protein>
<comment type="caution">
    <text evidence="8">The sequence shown here is derived from an EMBL/GenBank/DDBJ whole genome shotgun (WGS) entry which is preliminary data.</text>
</comment>
<evidence type="ECO:0000313" key="9">
    <source>
        <dbReference type="Proteomes" id="UP000828390"/>
    </source>
</evidence>
<feature type="transmembrane region" description="Helical" evidence="6">
    <location>
        <begin position="461"/>
        <end position="483"/>
    </location>
</feature>
<keyword evidence="3" id="KW-0378">Hydrolase</keyword>
<name>A0A9D4D0D2_DREPO</name>
<dbReference type="Gene3D" id="2.60.120.260">
    <property type="entry name" value="Galactose-binding domain-like"/>
    <property type="match status" value="1"/>
</dbReference>
<dbReference type="GO" id="GO:0004252">
    <property type="term" value="F:serine-type endopeptidase activity"/>
    <property type="evidence" value="ECO:0007669"/>
    <property type="project" value="InterPro"/>
</dbReference>
<dbReference type="GO" id="GO:0016485">
    <property type="term" value="P:protein processing"/>
    <property type="evidence" value="ECO:0007669"/>
    <property type="project" value="TreeGrafter"/>
</dbReference>
<evidence type="ECO:0000313" key="8">
    <source>
        <dbReference type="EMBL" id="KAH3735499.1"/>
    </source>
</evidence>
<keyword evidence="6" id="KW-1133">Transmembrane helix</keyword>
<dbReference type="EMBL" id="JAIWYP010000011">
    <property type="protein sequence ID" value="KAH3735499.1"/>
    <property type="molecule type" value="Genomic_DNA"/>
</dbReference>
<organism evidence="8 9">
    <name type="scientific">Dreissena polymorpha</name>
    <name type="common">Zebra mussel</name>
    <name type="synonym">Mytilus polymorpha</name>
    <dbReference type="NCBI Taxonomy" id="45954"/>
    <lineage>
        <taxon>Eukaryota</taxon>
        <taxon>Metazoa</taxon>
        <taxon>Spiralia</taxon>
        <taxon>Lophotrochozoa</taxon>
        <taxon>Mollusca</taxon>
        <taxon>Bivalvia</taxon>
        <taxon>Autobranchia</taxon>
        <taxon>Heteroconchia</taxon>
        <taxon>Euheterodonta</taxon>
        <taxon>Imparidentia</taxon>
        <taxon>Neoheterodontei</taxon>
        <taxon>Myida</taxon>
        <taxon>Dreissenoidea</taxon>
        <taxon>Dreissenidae</taxon>
        <taxon>Dreissena</taxon>
    </lineage>
</organism>
<dbReference type="GO" id="GO:0016020">
    <property type="term" value="C:membrane"/>
    <property type="evidence" value="ECO:0007669"/>
    <property type="project" value="TreeGrafter"/>
</dbReference>
<evidence type="ECO:0000256" key="1">
    <source>
        <dbReference type="ARBA" id="ARBA00022670"/>
    </source>
</evidence>
<dbReference type="Gene3D" id="3.40.50.200">
    <property type="entry name" value="Peptidase S8/S53 domain"/>
    <property type="match status" value="1"/>
</dbReference>
<dbReference type="GO" id="GO:0012505">
    <property type="term" value="C:endomembrane system"/>
    <property type="evidence" value="ECO:0007669"/>
    <property type="project" value="UniProtKB-ARBA"/>
</dbReference>
<dbReference type="Pfam" id="PF01483">
    <property type="entry name" value="P_proprotein"/>
    <property type="match status" value="1"/>
</dbReference>
<dbReference type="InterPro" id="IPR002884">
    <property type="entry name" value="P_dom"/>
</dbReference>
<proteinExistence type="inferred from homology"/>
<dbReference type="PROSITE" id="PS51829">
    <property type="entry name" value="P_HOMO_B"/>
    <property type="match status" value="1"/>
</dbReference>
<comment type="similarity">
    <text evidence="5">Belongs to the peptidase S8 family.</text>
</comment>
<dbReference type="OrthoDB" id="300641at2759"/>
<dbReference type="AlphaFoldDB" id="A0A9D4D0D2"/>
<dbReference type="Proteomes" id="UP000828390">
    <property type="component" value="Unassembled WGS sequence"/>
</dbReference>
<dbReference type="PANTHER" id="PTHR42884">
    <property type="entry name" value="PROPROTEIN CONVERTASE SUBTILISIN/KEXIN-RELATED"/>
    <property type="match status" value="1"/>
</dbReference>
<dbReference type="InterPro" id="IPR000209">
    <property type="entry name" value="Peptidase_S8/S53_dom"/>
</dbReference>
<evidence type="ECO:0000256" key="5">
    <source>
        <dbReference type="PROSITE-ProRule" id="PRU01240"/>
    </source>
</evidence>
<evidence type="ECO:0000256" key="2">
    <source>
        <dbReference type="ARBA" id="ARBA00022685"/>
    </source>
</evidence>
<evidence type="ECO:0000256" key="4">
    <source>
        <dbReference type="ARBA" id="ARBA00022825"/>
    </source>
</evidence>
<keyword evidence="6" id="KW-0812">Transmembrane</keyword>
<keyword evidence="2" id="KW-0165">Cleavage on pair of basic residues</keyword>
<evidence type="ECO:0000256" key="3">
    <source>
        <dbReference type="ARBA" id="ARBA00022801"/>
    </source>
</evidence>
<keyword evidence="6" id="KW-0472">Membrane</keyword>
<dbReference type="GO" id="GO:0005737">
    <property type="term" value="C:cytoplasm"/>
    <property type="evidence" value="ECO:0007669"/>
    <property type="project" value="UniProtKB-ARBA"/>
</dbReference>
<keyword evidence="9" id="KW-1185">Reference proteome</keyword>
<accession>A0A9D4D0D2</accession>
<dbReference type="Pfam" id="PF00082">
    <property type="entry name" value="Peptidase_S8"/>
    <property type="match status" value="1"/>
</dbReference>
<evidence type="ECO:0000256" key="6">
    <source>
        <dbReference type="SAM" id="Phobius"/>
    </source>
</evidence>
<reference evidence="8" key="1">
    <citation type="journal article" date="2019" name="bioRxiv">
        <title>The Genome of the Zebra Mussel, Dreissena polymorpha: A Resource for Invasive Species Research.</title>
        <authorList>
            <person name="McCartney M.A."/>
            <person name="Auch B."/>
            <person name="Kono T."/>
            <person name="Mallez S."/>
            <person name="Zhang Y."/>
            <person name="Obille A."/>
            <person name="Becker A."/>
            <person name="Abrahante J.E."/>
            <person name="Garbe J."/>
            <person name="Badalamenti J.P."/>
            <person name="Herman A."/>
            <person name="Mangelson H."/>
            <person name="Liachko I."/>
            <person name="Sullivan S."/>
            <person name="Sone E.D."/>
            <person name="Koren S."/>
            <person name="Silverstein K.A.T."/>
            <person name="Beckman K.B."/>
            <person name="Gohl D.M."/>
        </authorList>
    </citation>
    <scope>NUCLEOTIDE SEQUENCE</scope>
    <source>
        <strain evidence="8">Duluth1</strain>
        <tissue evidence="8">Whole animal</tissue>
    </source>
</reference>
<dbReference type="InterPro" id="IPR008979">
    <property type="entry name" value="Galactose-bd-like_sf"/>
</dbReference>
<keyword evidence="4" id="KW-0720">Serine protease</keyword>
<dbReference type="InterPro" id="IPR036852">
    <property type="entry name" value="Peptidase_S8/S53_dom_sf"/>
</dbReference>
<feature type="domain" description="P/Homo B" evidence="7">
    <location>
        <begin position="295"/>
        <end position="416"/>
    </location>
</feature>
<keyword evidence="1" id="KW-0645">Protease</keyword>
<dbReference type="PROSITE" id="PS51892">
    <property type="entry name" value="SUBTILASE"/>
    <property type="match status" value="1"/>
</dbReference>
<dbReference type="SUPFAM" id="SSF49785">
    <property type="entry name" value="Galactose-binding domain-like"/>
    <property type="match status" value="1"/>
</dbReference>
<dbReference type="PANTHER" id="PTHR42884:SF14">
    <property type="entry name" value="NEUROENDOCRINE CONVERTASE 1"/>
    <property type="match status" value="1"/>
</dbReference>